<sequence length="186" mass="21414">MQYLVISDIYGKTPCLQQLAKHFNAENQIVDPYNGVNQALENEDEYYKLFIKHCGHDEYAAKLEEYFNKLSKPTICIAFSAGASAAWRAQARTTTAHLKKVIAFYPTQIRNYLNIDAISPCEFIFPGIEPHFNVDELITNLSTKNNVCCLKTLYLHGFMNQQSQNFSKYGYQYFYKVIKTANSEAY</sequence>
<dbReference type="RefSeq" id="WP_058373236.1">
    <property type="nucleotide sequence ID" value="NZ_CP011034.1"/>
</dbReference>
<dbReference type="OrthoDB" id="8478808at2"/>
<gene>
    <name evidence="1" type="ORF">PTRA_a1646</name>
</gene>
<dbReference type="AlphaFoldDB" id="A0A0U2WLL7"/>
<accession>A0A0U2WLL7</accession>
<name>A0A0U2WLL7_9GAMM</name>
<dbReference type="PATRIC" id="fig|1315283.4.peg.1419"/>
<evidence type="ECO:0008006" key="3">
    <source>
        <dbReference type="Google" id="ProtNLM"/>
    </source>
</evidence>
<reference evidence="1 2" key="1">
    <citation type="submission" date="2015-03" db="EMBL/GenBank/DDBJ databases">
        <authorList>
            <person name="Murphy D."/>
        </authorList>
    </citation>
    <scope>NUCLEOTIDE SEQUENCE [LARGE SCALE GENOMIC DNA]</scope>
    <source>
        <strain evidence="1 2">KMM 520</strain>
    </source>
</reference>
<protein>
    <recommendedName>
        <fullName evidence="3">Dienelactone hydrolase domain-containing protein</fullName>
    </recommendedName>
</protein>
<proteinExistence type="predicted"/>
<dbReference type="KEGG" id="ptn:PTRA_a1646"/>
<dbReference type="Proteomes" id="UP000065261">
    <property type="component" value="Chromosome I"/>
</dbReference>
<dbReference type="EMBL" id="CP011034">
    <property type="protein sequence ID" value="ALS32827.1"/>
    <property type="molecule type" value="Genomic_DNA"/>
</dbReference>
<evidence type="ECO:0000313" key="2">
    <source>
        <dbReference type="Proteomes" id="UP000065261"/>
    </source>
</evidence>
<evidence type="ECO:0000313" key="1">
    <source>
        <dbReference type="EMBL" id="ALS32827.1"/>
    </source>
</evidence>
<organism evidence="1">
    <name type="scientific">Pseudoalteromonas translucida KMM 520</name>
    <dbReference type="NCBI Taxonomy" id="1315283"/>
    <lineage>
        <taxon>Bacteria</taxon>
        <taxon>Pseudomonadati</taxon>
        <taxon>Pseudomonadota</taxon>
        <taxon>Gammaproteobacteria</taxon>
        <taxon>Alteromonadales</taxon>
        <taxon>Pseudoalteromonadaceae</taxon>
        <taxon>Pseudoalteromonas</taxon>
    </lineage>
</organism>